<proteinExistence type="predicted"/>
<dbReference type="AlphaFoldDB" id="A0A512RSA5"/>
<dbReference type="OrthoDB" id="596266at2"/>
<name>A0A512RSA5_9BACT</name>
<sequence length="820" mass="92437">MRKNKTLESVFPIHKIEKDFLIAKSGSVSIAFSVVLPEIFTMSSADYEALHAAFVKAIRVLPEHTIVHKQDWYVEDAFRPSASADSFLMDASDRHFSERPFLRHECYIFLSTVPPALLNPAPTAGVLFRTSPVARELLDDRRFEVFAEKASQFAAVLQDSGFLELRRLDGDDLASSPNRAGLLERYCYQLAEDQIPVLADFKTGGELSVAGHSLHIFSLADPDDLPSLCGPRLNYEKYSTERTPFSIGFGAPLGLLLHCNHIVNQYIIVGDGAGTLRQLETKRKRLQSLSAYSRENAISRDATSAFLNEAIGQGRLPVKAHLNVIAWHDDPAKSRELRNMVSSAMAALDGKAKLETAAAACLFWAGIPGNGAELPSTSRFDTFAEQAVCFFNVETNYRTSLAAQGIRFGDRLTGRPLQVDLFYEPFDRGLIQNRNIFLCGPSGSGKSFATNHILRSCNECGDHILVVDVGHSYKGLCDLLGGYYFTFSEKNPISFNPFFVPDNQLDTEKREAIKSLLLALWKKDDEAYSRSEYISLSNALQSYFDKLKADPGVLPCFNTFYDYLRDVFVPELRQQGVKDKHFDIDNFLYVLRPYYTGGEYDYLLNATENLDLLHTNFIVYELDAIRDHPILLPAVTLTLAENFLNKMRRLKGVRKIILIEEAWKAIARAGMAEYIRYLFKTVRKFYGTAAVVTQEIDDIISSPIIKDTIIANSDIKILLDQSKYANKFQAVQDALGLTDRDRSLILSMNKANDPHLKYKEIFISLGAYSKVYRTEVSLEEYLCYTTEEREKLLVQQYAARYGSIRRGISRLAADIRSKKI</sequence>
<feature type="domain" description="TraG N-terminal Bacteroidetes" evidence="1">
    <location>
        <begin position="2"/>
        <end position="52"/>
    </location>
</feature>
<dbReference type="Proteomes" id="UP000321436">
    <property type="component" value="Unassembled WGS sequence"/>
</dbReference>
<dbReference type="Pfam" id="PF12991">
    <property type="entry name" value="DUF3875"/>
    <property type="match status" value="1"/>
</dbReference>
<dbReference type="PANTHER" id="PTHR38467:SF1">
    <property type="entry name" value="CONJUGATIVE TRANSFER: ASSEMBLY"/>
    <property type="match status" value="1"/>
</dbReference>
<dbReference type="Gene3D" id="3.40.50.300">
    <property type="entry name" value="P-loop containing nucleotide triphosphate hydrolases"/>
    <property type="match status" value="1"/>
</dbReference>
<gene>
    <name evidence="3" type="ORF">CCY01nite_48290</name>
</gene>
<evidence type="ECO:0000259" key="2">
    <source>
        <dbReference type="Pfam" id="PF19044"/>
    </source>
</evidence>
<dbReference type="RefSeq" id="WP_146867189.1">
    <property type="nucleotide sequence ID" value="NZ_BKAU01000007.1"/>
</dbReference>
<dbReference type="Pfam" id="PF19044">
    <property type="entry name" value="P-loop_TraG"/>
    <property type="match status" value="1"/>
</dbReference>
<reference evidence="3 4" key="1">
    <citation type="submission" date="2019-07" db="EMBL/GenBank/DDBJ databases">
        <title>Whole genome shotgun sequence of Chitinophaga cymbidii NBRC 109752.</title>
        <authorList>
            <person name="Hosoyama A."/>
            <person name="Uohara A."/>
            <person name="Ohji S."/>
            <person name="Ichikawa N."/>
        </authorList>
    </citation>
    <scope>NUCLEOTIDE SEQUENCE [LARGE SCALE GENOMIC DNA]</scope>
    <source>
        <strain evidence="3 4">NBRC 109752</strain>
    </source>
</reference>
<dbReference type="InterPro" id="IPR024451">
    <property type="entry name" value="TraG_N_Bacteroidetes"/>
</dbReference>
<dbReference type="InterPro" id="IPR027417">
    <property type="entry name" value="P-loop_NTPase"/>
</dbReference>
<dbReference type="NCBIfam" id="TIGR03783">
    <property type="entry name" value="Bac_Flav_CT_G"/>
    <property type="match status" value="1"/>
</dbReference>
<dbReference type="InterPro" id="IPR022509">
    <property type="entry name" value="Conjugation_ATPase_TraG"/>
</dbReference>
<dbReference type="PANTHER" id="PTHR38467">
    <property type="match status" value="1"/>
</dbReference>
<evidence type="ECO:0000259" key="1">
    <source>
        <dbReference type="Pfam" id="PF12991"/>
    </source>
</evidence>
<feature type="domain" description="TraG P-loop" evidence="2">
    <location>
        <begin position="405"/>
        <end position="814"/>
    </location>
</feature>
<protein>
    <submittedName>
        <fullName evidence="3">Transposase</fullName>
    </submittedName>
</protein>
<organism evidence="3 4">
    <name type="scientific">Chitinophaga cymbidii</name>
    <dbReference type="NCBI Taxonomy" id="1096750"/>
    <lineage>
        <taxon>Bacteria</taxon>
        <taxon>Pseudomonadati</taxon>
        <taxon>Bacteroidota</taxon>
        <taxon>Chitinophagia</taxon>
        <taxon>Chitinophagales</taxon>
        <taxon>Chitinophagaceae</taxon>
        <taxon>Chitinophaga</taxon>
    </lineage>
</organism>
<comment type="caution">
    <text evidence="3">The sequence shown here is derived from an EMBL/GenBank/DDBJ whole genome shotgun (WGS) entry which is preliminary data.</text>
</comment>
<dbReference type="InterPro" id="IPR043964">
    <property type="entry name" value="P-loop_TraG"/>
</dbReference>
<evidence type="ECO:0000313" key="4">
    <source>
        <dbReference type="Proteomes" id="UP000321436"/>
    </source>
</evidence>
<dbReference type="InterPro" id="IPR053155">
    <property type="entry name" value="F-pilin_assembly_TraC"/>
</dbReference>
<dbReference type="Gene3D" id="1.10.8.730">
    <property type="match status" value="1"/>
</dbReference>
<evidence type="ECO:0000313" key="3">
    <source>
        <dbReference type="EMBL" id="GEP98569.1"/>
    </source>
</evidence>
<dbReference type="SUPFAM" id="SSF52540">
    <property type="entry name" value="P-loop containing nucleoside triphosphate hydrolases"/>
    <property type="match status" value="1"/>
</dbReference>
<keyword evidence="4" id="KW-1185">Reference proteome</keyword>
<dbReference type="EMBL" id="BKAU01000007">
    <property type="protein sequence ID" value="GEP98569.1"/>
    <property type="molecule type" value="Genomic_DNA"/>
</dbReference>
<accession>A0A512RSA5</accession>